<dbReference type="Pfam" id="PF01261">
    <property type="entry name" value="AP_endonuc_2"/>
    <property type="match status" value="1"/>
</dbReference>
<dbReference type="GO" id="GO:0016853">
    <property type="term" value="F:isomerase activity"/>
    <property type="evidence" value="ECO:0007669"/>
    <property type="project" value="UniProtKB-KW"/>
</dbReference>
<feature type="domain" description="Xylose isomerase-like TIM barrel" evidence="2">
    <location>
        <begin position="96"/>
        <end position="292"/>
    </location>
</feature>
<gene>
    <name evidence="3" type="ORF">SXIM_25280</name>
</gene>
<feature type="chain" id="PRO_5002515420" evidence="1">
    <location>
        <begin position="49"/>
        <end position="323"/>
    </location>
</feature>
<dbReference type="Gene3D" id="3.20.20.150">
    <property type="entry name" value="Divalent-metal-dependent TIM barrel enzymes"/>
    <property type="match status" value="1"/>
</dbReference>
<name>A0A0F7FUC5_9ACTN</name>
<dbReference type="InterPro" id="IPR006311">
    <property type="entry name" value="TAT_signal"/>
</dbReference>
<dbReference type="InterPro" id="IPR013022">
    <property type="entry name" value="Xyl_isomerase-like_TIM-brl"/>
</dbReference>
<evidence type="ECO:0000256" key="1">
    <source>
        <dbReference type="SAM" id="SignalP"/>
    </source>
</evidence>
<dbReference type="RefSeq" id="WP_030732202.1">
    <property type="nucleotide sequence ID" value="NZ_CBDRAA010000028.1"/>
</dbReference>
<dbReference type="HOGENOM" id="CLU_059523_1_0_11"/>
<keyword evidence="1" id="KW-0732">Signal</keyword>
<evidence type="ECO:0000259" key="2">
    <source>
        <dbReference type="Pfam" id="PF01261"/>
    </source>
</evidence>
<protein>
    <submittedName>
        <fullName evidence="3">Xylose isomerase domain-containing protein</fullName>
    </submittedName>
</protein>
<reference evidence="3" key="1">
    <citation type="submission" date="2019-08" db="EMBL/GenBank/DDBJ databases">
        <title>Complete genome sequence of a mangrove-derived Streptomyces xiamenensis.</title>
        <authorList>
            <person name="Xu J."/>
        </authorList>
    </citation>
    <scope>NUCLEOTIDE SEQUENCE</scope>
    <source>
        <strain evidence="3">318</strain>
    </source>
</reference>
<dbReference type="InterPro" id="IPR036237">
    <property type="entry name" value="Xyl_isomerase-like_sf"/>
</dbReference>
<proteinExistence type="predicted"/>
<keyword evidence="4" id="KW-1185">Reference proteome</keyword>
<evidence type="ECO:0000313" key="3">
    <source>
        <dbReference type="EMBL" id="AKG43912.1"/>
    </source>
</evidence>
<dbReference type="AlphaFoldDB" id="A0A0F7FUC5"/>
<dbReference type="PANTHER" id="PTHR12110">
    <property type="entry name" value="HYDROXYPYRUVATE ISOMERASE"/>
    <property type="match status" value="1"/>
</dbReference>
<dbReference type="PROSITE" id="PS51318">
    <property type="entry name" value="TAT"/>
    <property type="match status" value="1"/>
</dbReference>
<dbReference type="EMBL" id="CP009922">
    <property type="protein sequence ID" value="AKG43912.1"/>
    <property type="molecule type" value="Genomic_DNA"/>
</dbReference>
<dbReference type="SUPFAM" id="SSF51658">
    <property type="entry name" value="Xylose isomerase-like"/>
    <property type="match status" value="1"/>
</dbReference>
<dbReference type="Proteomes" id="UP000034034">
    <property type="component" value="Chromosome"/>
</dbReference>
<accession>A0A0F7FUC5</accession>
<dbReference type="STRING" id="408015.SXIM_25280"/>
<sequence length="323" mass="35500">MCYGFDGDRTLTQSLAARGMGRRSMLRGAAVALGAGALAAGGAATALAASPAATVQGGPGHGNGRKPLVPPGQISIQLYTLRDSLGGEPGYDATLRELSRIGYNKVEQAGYHGRTARELRRFHDRLGIRTTSSHEGISETDEALRTKIDNARILGQKYMNVPYLASSNAADWQRWAERMNVEARAACRSGIRYGYHNHAHEFTTDLGRGRTPWDILTAELDPRYVHLEIDLYWTVTAAVELGERDVEGFSLDVIRAAPQSVLQYHVKDRSATDGDTSDLGTGIIDFPRIFKAHQVKEYIVENDRPDVTPIETARVGYGYLRRK</sequence>
<organism evidence="3 4">
    <name type="scientific">Streptomyces xiamenensis</name>
    <dbReference type="NCBI Taxonomy" id="408015"/>
    <lineage>
        <taxon>Bacteria</taxon>
        <taxon>Bacillati</taxon>
        <taxon>Actinomycetota</taxon>
        <taxon>Actinomycetes</taxon>
        <taxon>Kitasatosporales</taxon>
        <taxon>Streptomycetaceae</taxon>
        <taxon>Streptomyces</taxon>
    </lineage>
</organism>
<dbReference type="PATRIC" id="fig|408015.6.peg.2568"/>
<dbReference type="PANTHER" id="PTHR12110:SF41">
    <property type="entry name" value="INOSOSE DEHYDRATASE"/>
    <property type="match status" value="1"/>
</dbReference>
<keyword evidence="3" id="KW-0413">Isomerase</keyword>
<feature type="signal peptide" evidence="1">
    <location>
        <begin position="1"/>
        <end position="48"/>
    </location>
</feature>
<evidence type="ECO:0000313" key="4">
    <source>
        <dbReference type="Proteomes" id="UP000034034"/>
    </source>
</evidence>
<dbReference type="InterPro" id="IPR050312">
    <property type="entry name" value="IolE/XylAMocC-like"/>
</dbReference>
<dbReference type="KEGG" id="sxi:SXIM_25280"/>